<evidence type="ECO:0000256" key="1">
    <source>
        <dbReference type="SAM" id="SignalP"/>
    </source>
</evidence>
<dbReference type="InterPro" id="IPR005197">
    <property type="entry name" value="Glyco_hydro_71"/>
</dbReference>
<organism evidence="2 3">
    <name type="scientific">Mycena metata</name>
    <dbReference type="NCBI Taxonomy" id="1033252"/>
    <lineage>
        <taxon>Eukaryota</taxon>
        <taxon>Fungi</taxon>
        <taxon>Dikarya</taxon>
        <taxon>Basidiomycota</taxon>
        <taxon>Agaricomycotina</taxon>
        <taxon>Agaricomycetes</taxon>
        <taxon>Agaricomycetidae</taxon>
        <taxon>Agaricales</taxon>
        <taxon>Marasmiineae</taxon>
        <taxon>Mycenaceae</taxon>
        <taxon>Mycena</taxon>
    </lineage>
</organism>
<keyword evidence="1" id="KW-0732">Signal</keyword>
<feature type="chain" id="PRO_5042131664" evidence="1">
    <location>
        <begin position="22"/>
        <end position="424"/>
    </location>
</feature>
<proteinExistence type="predicted"/>
<sequence>MFALTLLALAIAGAHTLSANAQIVVAHFMAQNAFSYSQNDWTNDINTAKATGIDGFALNIALADYEVDRVATAFVAAENANFKLFFSFDMSRSWAQSDIVSLVATHASSPAMLTYNGGVLVSTFEGEANGDAFWAAIRTSLANEGIKITFAPAFISFRDPSQANTLLSSFPSIDGFFNWWSWPNDVDTLLTTDTDIAYKNAAHTRGGPYIMSVSPWQFKDIDANDAWVELGDTLWNYRWLQAIQDVKPDIIEIVTWNDYAESHYIGDINPNVDLGTAAPNYVNGFPHAAWRIIAQYYISWYKTGTAPTITNDVVVFWYRAHPKAVSCSGGWAPRMASFPADAVFAMSLLGTPATISLDIGSTHAQFNAGVGATIGSVNFPVEDSQIPFIQIIRNGQTVKSGFGSVFVTQSCSWYNFNPFVGVIQ</sequence>
<dbReference type="GO" id="GO:0051118">
    <property type="term" value="F:glucan endo-1,3-alpha-glucosidase activity"/>
    <property type="evidence" value="ECO:0007669"/>
    <property type="project" value="InterPro"/>
</dbReference>
<feature type="signal peptide" evidence="1">
    <location>
        <begin position="1"/>
        <end position="21"/>
    </location>
</feature>
<dbReference type="CDD" id="cd11577">
    <property type="entry name" value="GH71"/>
    <property type="match status" value="1"/>
</dbReference>
<evidence type="ECO:0000313" key="2">
    <source>
        <dbReference type="EMBL" id="KAJ7748922.1"/>
    </source>
</evidence>
<dbReference type="Pfam" id="PF03659">
    <property type="entry name" value="Glyco_hydro_71"/>
    <property type="match status" value="1"/>
</dbReference>
<reference evidence="2" key="1">
    <citation type="submission" date="2023-03" db="EMBL/GenBank/DDBJ databases">
        <title>Massive genome expansion in bonnet fungi (Mycena s.s.) driven by repeated elements and novel gene families across ecological guilds.</title>
        <authorList>
            <consortium name="Lawrence Berkeley National Laboratory"/>
            <person name="Harder C.B."/>
            <person name="Miyauchi S."/>
            <person name="Viragh M."/>
            <person name="Kuo A."/>
            <person name="Thoen E."/>
            <person name="Andreopoulos B."/>
            <person name="Lu D."/>
            <person name="Skrede I."/>
            <person name="Drula E."/>
            <person name="Henrissat B."/>
            <person name="Morin E."/>
            <person name="Kohler A."/>
            <person name="Barry K."/>
            <person name="LaButti K."/>
            <person name="Morin E."/>
            <person name="Salamov A."/>
            <person name="Lipzen A."/>
            <person name="Mereny Z."/>
            <person name="Hegedus B."/>
            <person name="Baldrian P."/>
            <person name="Stursova M."/>
            <person name="Weitz H."/>
            <person name="Taylor A."/>
            <person name="Grigoriev I.V."/>
            <person name="Nagy L.G."/>
            <person name="Martin F."/>
            <person name="Kauserud H."/>
        </authorList>
    </citation>
    <scope>NUCLEOTIDE SEQUENCE</scope>
    <source>
        <strain evidence="2">CBHHK182m</strain>
    </source>
</reference>
<keyword evidence="3" id="KW-1185">Reference proteome</keyword>
<dbReference type="AlphaFoldDB" id="A0AAD7IRD8"/>
<protein>
    <submittedName>
        <fullName evidence="2">Glycoside hydrolase family 71 protein</fullName>
    </submittedName>
</protein>
<keyword evidence="2" id="KW-0378">Hydrolase</keyword>
<evidence type="ECO:0000313" key="3">
    <source>
        <dbReference type="Proteomes" id="UP001215598"/>
    </source>
</evidence>
<dbReference type="EMBL" id="JARKIB010000071">
    <property type="protein sequence ID" value="KAJ7748922.1"/>
    <property type="molecule type" value="Genomic_DNA"/>
</dbReference>
<dbReference type="Gene3D" id="3.20.20.80">
    <property type="entry name" value="Glycosidases"/>
    <property type="match status" value="1"/>
</dbReference>
<comment type="caution">
    <text evidence="2">The sequence shown here is derived from an EMBL/GenBank/DDBJ whole genome shotgun (WGS) entry which is preliminary data.</text>
</comment>
<gene>
    <name evidence="2" type="ORF">B0H16DRAFT_1552228</name>
</gene>
<dbReference type="Proteomes" id="UP001215598">
    <property type="component" value="Unassembled WGS sequence"/>
</dbReference>
<name>A0AAD7IRD8_9AGAR</name>
<accession>A0AAD7IRD8</accession>